<proteinExistence type="predicted"/>
<accession>A0A0H2SBN4</accession>
<dbReference type="EMBL" id="KQ085945">
    <property type="protein sequence ID" value="KLO14311.1"/>
    <property type="molecule type" value="Genomic_DNA"/>
</dbReference>
<protein>
    <submittedName>
        <fullName evidence="2">Uncharacterized protein</fullName>
    </submittedName>
</protein>
<dbReference type="AlphaFoldDB" id="A0A0H2SBN4"/>
<feature type="compositionally biased region" description="Polar residues" evidence="1">
    <location>
        <begin position="79"/>
        <end position="89"/>
    </location>
</feature>
<organism evidence="2 3">
    <name type="scientific">Schizopora paradoxa</name>
    <dbReference type="NCBI Taxonomy" id="27342"/>
    <lineage>
        <taxon>Eukaryota</taxon>
        <taxon>Fungi</taxon>
        <taxon>Dikarya</taxon>
        <taxon>Basidiomycota</taxon>
        <taxon>Agaricomycotina</taxon>
        <taxon>Agaricomycetes</taxon>
        <taxon>Hymenochaetales</taxon>
        <taxon>Schizoporaceae</taxon>
        <taxon>Schizopora</taxon>
    </lineage>
</organism>
<reference evidence="2 3" key="1">
    <citation type="submission" date="2015-04" db="EMBL/GenBank/DDBJ databases">
        <title>Complete genome sequence of Schizopora paradoxa KUC8140, a cosmopolitan wood degrader in East Asia.</title>
        <authorList>
            <consortium name="DOE Joint Genome Institute"/>
            <person name="Min B."/>
            <person name="Park H."/>
            <person name="Jang Y."/>
            <person name="Kim J.-J."/>
            <person name="Kim K.H."/>
            <person name="Pangilinan J."/>
            <person name="Lipzen A."/>
            <person name="Riley R."/>
            <person name="Grigoriev I.V."/>
            <person name="Spatafora J.W."/>
            <person name="Choi I.-G."/>
        </authorList>
    </citation>
    <scope>NUCLEOTIDE SEQUENCE [LARGE SCALE GENOMIC DNA]</scope>
    <source>
        <strain evidence="2 3">KUC8140</strain>
    </source>
</reference>
<evidence type="ECO:0000256" key="1">
    <source>
        <dbReference type="SAM" id="MobiDB-lite"/>
    </source>
</evidence>
<dbReference type="Proteomes" id="UP000053477">
    <property type="component" value="Unassembled WGS sequence"/>
</dbReference>
<gene>
    <name evidence="2" type="ORF">SCHPADRAFT_318210</name>
</gene>
<evidence type="ECO:0000313" key="2">
    <source>
        <dbReference type="EMBL" id="KLO14311.1"/>
    </source>
</evidence>
<sequence length="150" mass="16717">MALVRDPRGNLPLYYNTSFSFSLDGVLSLRFPPATKFPCRPYTQVKFVVVFAESLPFLRPPPSEAPTVFPPQKLRSKKSPSQNGGTTLSCEERAVPTQTKWLDESWIAQSKLLRGRVGAELRSLSETESLKARIRCLSHLGQAGEVNKNP</sequence>
<keyword evidence="3" id="KW-1185">Reference proteome</keyword>
<evidence type="ECO:0000313" key="3">
    <source>
        <dbReference type="Proteomes" id="UP000053477"/>
    </source>
</evidence>
<name>A0A0H2SBN4_9AGAM</name>
<feature type="region of interest" description="Disordered" evidence="1">
    <location>
        <begin position="59"/>
        <end position="93"/>
    </location>
</feature>
<dbReference type="InParanoid" id="A0A0H2SBN4"/>